<dbReference type="AlphaFoldDB" id="A0AAW2HH05"/>
<evidence type="ECO:0000256" key="10">
    <source>
        <dbReference type="SAM" id="Phobius"/>
    </source>
</evidence>
<dbReference type="GO" id="GO:0005886">
    <property type="term" value="C:plasma membrane"/>
    <property type="evidence" value="ECO:0007669"/>
    <property type="project" value="UniProtKB-SubCell"/>
</dbReference>
<dbReference type="PROSITE" id="PS50850">
    <property type="entry name" value="MFS"/>
    <property type="match status" value="1"/>
</dbReference>
<accession>A0AAW2HH05</accession>
<evidence type="ECO:0000313" key="12">
    <source>
        <dbReference type="EMBL" id="KAL0268975.1"/>
    </source>
</evidence>
<evidence type="ECO:0000259" key="11">
    <source>
        <dbReference type="PROSITE" id="PS50850"/>
    </source>
</evidence>
<dbReference type="GO" id="GO:0051119">
    <property type="term" value="F:sugar transmembrane transporter activity"/>
    <property type="evidence" value="ECO:0007669"/>
    <property type="project" value="InterPro"/>
</dbReference>
<keyword evidence="8" id="KW-0813">Transport</keyword>
<sequence>MTSPNDDKEDSRWEGTEVEDECRESLLGEGEKKEDSPENEIRSSRDHLLNNSRSQSPASSAAIEEQFSHSIAPKTHQGTRRPYQPTTVSKNAKYVKVPTHEINSYPDDENILKTSSESTFTRNASKTNREKMVTDNQSQCQENMKQIFTTEEQMRPLKDITGIQVPDGEDERPRKIKLFRQLIAAISVSLASMVVGFVTGYTSPATDSMKALQDEYFAVSEEAISWIGGIMPLSALVGGILGGQLIDWKGRRSTIIITAPFFVTSSLLIAFAVNVSMILVGRAVEGVCVGILSLSLPVYLGETLRPEVRGTLGLLPTALGNTGILVCFLAGKYLNWWELAILGAVIPIPFLILMFIIPETPRWHMTKGNKDDAWSALQWLRGKSSEIETEFHDIKNSIAESNKQGSESKLKSLLSASCLKPLMILIGLMFFQQMSGINAVIFYTVTIFKDAGSTIDEKLCTIIVGIVNFMSTFLATTLIDRLGRKILLYISAVSMIMTLGTLGAFFYYKNSGYEMSDYGWLPLVSFVIYVIGFSLGFGPVPWLMMGEILPSTARGSAASITTAFNWTCTFVVTKTFNDIIENLGNHGAFWMFGLICFLSLFFVYFFVPETRGKSLEDIERKFNSSKKSPQLTPSSA</sequence>
<evidence type="ECO:0000256" key="3">
    <source>
        <dbReference type="ARBA" id="ARBA00022692"/>
    </source>
</evidence>
<comment type="subcellular location">
    <subcellularLocation>
        <location evidence="1">Cell membrane</location>
        <topology evidence="1">Multi-pass membrane protein</topology>
    </subcellularLocation>
</comment>
<feature type="compositionally biased region" description="Basic and acidic residues" evidence="9">
    <location>
        <begin position="23"/>
        <end position="48"/>
    </location>
</feature>
<dbReference type="Gene3D" id="1.20.1250.20">
    <property type="entry name" value="MFS general substrate transporter like domains"/>
    <property type="match status" value="1"/>
</dbReference>
<feature type="transmembrane region" description="Helical" evidence="10">
    <location>
        <begin position="459"/>
        <end position="479"/>
    </location>
</feature>
<dbReference type="Pfam" id="PF00083">
    <property type="entry name" value="Sugar_tr"/>
    <property type="match status" value="1"/>
</dbReference>
<dbReference type="PRINTS" id="PR00171">
    <property type="entry name" value="SUGRTRNSPORT"/>
</dbReference>
<feature type="transmembrane region" description="Helical" evidence="10">
    <location>
        <begin position="422"/>
        <end position="447"/>
    </location>
</feature>
<comment type="caution">
    <text evidence="12">The sequence shown here is derived from an EMBL/GenBank/DDBJ whole genome shotgun (WGS) entry which is preliminary data.</text>
</comment>
<keyword evidence="6" id="KW-0325">Glycoprotein</keyword>
<organism evidence="12">
    <name type="scientific">Menopon gallinae</name>
    <name type="common">poultry shaft louse</name>
    <dbReference type="NCBI Taxonomy" id="328185"/>
    <lineage>
        <taxon>Eukaryota</taxon>
        <taxon>Metazoa</taxon>
        <taxon>Ecdysozoa</taxon>
        <taxon>Arthropoda</taxon>
        <taxon>Hexapoda</taxon>
        <taxon>Insecta</taxon>
        <taxon>Pterygota</taxon>
        <taxon>Neoptera</taxon>
        <taxon>Paraneoptera</taxon>
        <taxon>Psocodea</taxon>
        <taxon>Troctomorpha</taxon>
        <taxon>Phthiraptera</taxon>
        <taxon>Amblycera</taxon>
        <taxon>Menoponidae</taxon>
        <taxon>Menopon</taxon>
    </lineage>
</organism>
<keyword evidence="3 10" id="KW-0812">Transmembrane</keyword>
<keyword evidence="4 10" id="KW-1133">Transmembrane helix</keyword>
<feature type="transmembrane region" description="Helical" evidence="10">
    <location>
        <begin position="337"/>
        <end position="357"/>
    </location>
</feature>
<dbReference type="InterPro" id="IPR005828">
    <property type="entry name" value="MFS_sugar_transport-like"/>
</dbReference>
<dbReference type="InterPro" id="IPR050549">
    <property type="entry name" value="MFS_Trehalose_Transporter"/>
</dbReference>
<proteinExistence type="inferred from homology"/>
<dbReference type="EMBL" id="JARGDH010000005">
    <property type="protein sequence ID" value="KAL0268975.1"/>
    <property type="molecule type" value="Genomic_DNA"/>
</dbReference>
<name>A0AAW2HH05_9NEOP</name>
<keyword evidence="2" id="KW-1003">Cell membrane</keyword>
<dbReference type="EMBL" id="JARGDH010000005">
    <property type="protein sequence ID" value="KAL0268973.1"/>
    <property type="molecule type" value="Genomic_DNA"/>
</dbReference>
<evidence type="ECO:0000256" key="1">
    <source>
        <dbReference type="ARBA" id="ARBA00004651"/>
    </source>
</evidence>
<dbReference type="FunFam" id="1.20.1250.20:FF:000055">
    <property type="entry name" value="Facilitated trehalose transporter Tret1-2 homolog"/>
    <property type="match status" value="1"/>
</dbReference>
<dbReference type="InterPro" id="IPR005829">
    <property type="entry name" value="Sugar_transporter_CS"/>
</dbReference>
<dbReference type="NCBIfam" id="TIGR00879">
    <property type="entry name" value="SP"/>
    <property type="match status" value="1"/>
</dbReference>
<keyword evidence="5 10" id="KW-0472">Membrane</keyword>
<protein>
    <recommendedName>
        <fullName evidence="11">Major facilitator superfamily (MFS) profile domain-containing protein</fullName>
    </recommendedName>
</protein>
<feature type="transmembrane region" description="Helical" evidence="10">
    <location>
        <begin position="486"/>
        <end position="508"/>
    </location>
</feature>
<comment type="similarity">
    <text evidence="7">Belongs to the major facilitator superfamily. Sugar transporter (TC 2.A.1.1) family. Trehalose transporter subfamily.</text>
</comment>
<gene>
    <name evidence="12" type="ORF">PYX00_010734</name>
</gene>
<feature type="transmembrane region" description="Helical" evidence="10">
    <location>
        <begin position="182"/>
        <end position="203"/>
    </location>
</feature>
<evidence type="ECO:0000256" key="5">
    <source>
        <dbReference type="ARBA" id="ARBA00023136"/>
    </source>
</evidence>
<evidence type="ECO:0000256" key="8">
    <source>
        <dbReference type="RuleBase" id="RU003346"/>
    </source>
</evidence>
<evidence type="ECO:0000256" key="9">
    <source>
        <dbReference type="SAM" id="MobiDB-lite"/>
    </source>
</evidence>
<feature type="compositionally biased region" description="Polar residues" evidence="9">
    <location>
        <begin position="112"/>
        <end position="126"/>
    </location>
</feature>
<dbReference type="CDD" id="cd17358">
    <property type="entry name" value="MFS_GLUT6_8_Class3_like"/>
    <property type="match status" value="1"/>
</dbReference>
<evidence type="ECO:0000256" key="4">
    <source>
        <dbReference type="ARBA" id="ARBA00022989"/>
    </source>
</evidence>
<dbReference type="InterPro" id="IPR003663">
    <property type="entry name" value="Sugar/inositol_transpt"/>
</dbReference>
<feature type="transmembrane region" description="Helical" evidence="10">
    <location>
        <begin position="312"/>
        <end position="331"/>
    </location>
</feature>
<reference evidence="12" key="1">
    <citation type="journal article" date="2024" name="Gigascience">
        <title>Chromosome-level genome of the poultry shaft louse Menopon gallinae provides insight into the host-switching and adaptive evolution of parasitic lice.</title>
        <authorList>
            <person name="Xu Y."/>
            <person name="Ma L."/>
            <person name="Liu S."/>
            <person name="Liang Y."/>
            <person name="Liu Q."/>
            <person name="He Z."/>
            <person name="Tian L."/>
            <person name="Duan Y."/>
            <person name="Cai W."/>
            <person name="Li H."/>
            <person name="Song F."/>
        </authorList>
    </citation>
    <scope>NUCLEOTIDE SEQUENCE</scope>
    <source>
        <strain evidence="12">Cailab_2023a</strain>
    </source>
</reference>
<dbReference type="InterPro" id="IPR020846">
    <property type="entry name" value="MFS_dom"/>
</dbReference>
<feature type="transmembrane region" description="Helical" evidence="10">
    <location>
        <begin position="588"/>
        <end position="607"/>
    </location>
</feature>
<feature type="region of interest" description="Disordered" evidence="9">
    <location>
        <begin position="1"/>
        <end position="139"/>
    </location>
</feature>
<evidence type="ECO:0000256" key="2">
    <source>
        <dbReference type="ARBA" id="ARBA00022475"/>
    </source>
</evidence>
<dbReference type="PROSITE" id="PS00217">
    <property type="entry name" value="SUGAR_TRANSPORT_2"/>
    <property type="match status" value="1"/>
</dbReference>
<dbReference type="PANTHER" id="PTHR48021">
    <property type="match status" value="1"/>
</dbReference>
<evidence type="ECO:0000256" key="6">
    <source>
        <dbReference type="ARBA" id="ARBA00023180"/>
    </source>
</evidence>
<feature type="transmembrane region" description="Helical" evidence="10">
    <location>
        <begin position="223"/>
        <end position="242"/>
    </location>
</feature>
<feature type="compositionally biased region" description="Polar residues" evidence="9">
    <location>
        <begin position="49"/>
        <end position="59"/>
    </location>
</feature>
<feature type="domain" description="Major facilitator superfamily (MFS) profile" evidence="11">
    <location>
        <begin position="184"/>
        <end position="611"/>
    </location>
</feature>
<feature type="transmembrane region" description="Helical" evidence="10">
    <location>
        <begin position="556"/>
        <end position="576"/>
    </location>
</feature>
<dbReference type="SUPFAM" id="SSF103473">
    <property type="entry name" value="MFS general substrate transporter"/>
    <property type="match status" value="1"/>
</dbReference>
<feature type="transmembrane region" description="Helical" evidence="10">
    <location>
        <begin position="520"/>
        <end position="544"/>
    </location>
</feature>
<evidence type="ECO:0000256" key="7">
    <source>
        <dbReference type="ARBA" id="ARBA00024348"/>
    </source>
</evidence>
<dbReference type="InterPro" id="IPR036259">
    <property type="entry name" value="MFS_trans_sf"/>
</dbReference>
<feature type="transmembrane region" description="Helical" evidence="10">
    <location>
        <begin position="254"/>
        <end position="273"/>
    </location>
</feature>
<dbReference type="PANTHER" id="PTHR48021:SF96">
    <property type="entry name" value="FACILITATED TREHALOSE TRANSPORTER TRET1-1-RELATED"/>
    <property type="match status" value="1"/>
</dbReference>
<feature type="compositionally biased region" description="Basic and acidic residues" evidence="9">
    <location>
        <begin position="1"/>
        <end position="15"/>
    </location>
</feature>
<dbReference type="InterPro" id="IPR044775">
    <property type="entry name" value="MFS_ERD6/Tret1-like"/>
</dbReference>
<feature type="transmembrane region" description="Helical" evidence="10">
    <location>
        <begin position="279"/>
        <end position="300"/>
    </location>
</feature>